<dbReference type="EMBL" id="CP101497">
    <property type="protein sequence ID" value="UTT63520.1"/>
    <property type="molecule type" value="Genomic_DNA"/>
</dbReference>
<reference evidence="1" key="1">
    <citation type="submission" date="2022-07" db="EMBL/GenBank/DDBJ databases">
        <title>Taxonomic analysis of Microcella humidisoli nov. sp., isolated from riverside soil.</title>
        <authorList>
            <person name="Molina K.M."/>
            <person name="Kim S.B."/>
        </authorList>
    </citation>
    <scope>NUCLEOTIDE SEQUENCE</scope>
    <source>
        <strain evidence="1">MMS21-STM10</strain>
    </source>
</reference>
<gene>
    <name evidence="1" type="ORF">NNL39_05315</name>
</gene>
<proteinExistence type="predicted"/>
<evidence type="ECO:0000313" key="1">
    <source>
        <dbReference type="EMBL" id="UTT63520.1"/>
    </source>
</evidence>
<sequence length="190" mass="20781">MVLIHLHINSPLQPMHRGDVVEDPLLAALSAEIDGVEIVDAGTLSGEDYRLVSCDVVFAVPPIAAYRAGRLLVAECDRIGMTRGSTVTIKGLEPTPVGRMAGVRVRLPDLVDVDGEDERYVYFSAELTRLVTLVGERLGDVGTVWSWRVREDLGSDITVHGRESERIIEALREILGPEPSATNMSFEVFA</sequence>
<accession>A0ABY5FYX3</accession>
<name>A0ABY5FYX3_9MICO</name>
<evidence type="ECO:0000313" key="2">
    <source>
        <dbReference type="Proteomes" id="UP001060039"/>
    </source>
</evidence>
<keyword evidence="2" id="KW-1185">Reference proteome</keyword>
<protein>
    <submittedName>
        <fullName evidence="1">Uncharacterized protein</fullName>
    </submittedName>
</protein>
<organism evidence="1 2">
    <name type="scientific">Microcella humidisoli</name>
    <dbReference type="NCBI Taxonomy" id="2963406"/>
    <lineage>
        <taxon>Bacteria</taxon>
        <taxon>Bacillati</taxon>
        <taxon>Actinomycetota</taxon>
        <taxon>Actinomycetes</taxon>
        <taxon>Micrococcales</taxon>
        <taxon>Microbacteriaceae</taxon>
        <taxon>Microcella</taxon>
    </lineage>
</organism>
<dbReference type="RefSeq" id="WP_255160650.1">
    <property type="nucleotide sequence ID" value="NZ_CP101497.1"/>
</dbReference>
<dbReference type="Proteomes" id="UP001060039">
    <property type="component" value="Chromosome"/>
</dbReference>